<evidence type="ECO:0000256" key="1">
    <source>
        <dbReference type="ARBA" id="ARBA00001917"/>
    </source>
</evidence>
<dbReference type="SUPFAM" id="SSF63380">
    <property type="entry name" value="Riboflavin synthase domain-like"/>
    <property type="match status" value="1"/>
</dbReference>
<proteinExistence type="predicted"/>
<keyword evidence="7" id="KW-0285">Flavoprotein</keyword>
<keyword evidence="8" id="KW-0288">FMN</keyword>
<dbReference type="InterPro" id="IPR003097">
    <property type="entry name" value="CysJ-like_FAD-binding"/>
</dbReference>
<keyword evidence="12" id="KW-0249">Electron transport</keyword>
<dbReference type="Gene3D" id="3.40.920.10">
    <property type="entry name" value="Pyruvate-ferredoxin oxidoreductase, PFOR, domain III"/>
    <property type="match status" value="1"/>
</dbReference>
<dbReference type="Pfam" id="PF01855">
    <property type="entry name" value="POR_N"/>
    <property type="match status" value="1"/>
</dbReference>
<evidence type="ECO:0000256" key="4">
    <source>
        <dbReference type="ARBA" id="ARBA00012604"/>
    </source>
</evidence>
<dbReference type="GO" id="GO:0010181">
    <property type="term" value="F:FMN binding"/>
    <property type="evidence" value="ECO:0007669"/>
    <property type="project" value="TreeGrafter"/>
</dbReference>
<dbReference type="Gene3D" id="3.40.50.970">
    <property type="match status" value="1"/>
</dbReference>
<dbReference type="InterPro" id="IPR039261">
    <property type="entry name" value="FNR_nucleotide-bd"/>
</dbReference>
<dbReference type="InterPro" id="IPR001433">
    <property type="entry name" value="OxRdtase_FAD/NAD-bd"/>
</dbReference>
<gene>
    <name evidence="19" type="ORF">AGERDE_LOCUS759</name>
</gene>
<dbReference type="Pfam" id="PF00667">
    <property type="entry name" value="FAD_binding_1"/>
    <property type="match status" value="1"/>
</dbReference>
<evidence type="ECO:0000256" key="10">
    <source>
        <dbReference type="ARBA" id="ARBA00022827"/>
    </source>
</evidence>
<dbReference type="Proteomes" id="UP000789831">
    <property type="component" value="Unassembled WGS sequence"/>
</dbReference>
<reference evidence="19" key="1">
    <citation type="submission" date="2021-06" db="EMBL/GenBank/DDBJ databases">
        <authorList>
            <person name="Kallberg Y."/>
            <person name="Tangrot J."/>
            <person name="Rosling A."/>
        </authorList>
    </citation>
    <scope>NUCLEOTIDE SEQUENCE</scope>
    <source>
        <strain evidence="19">MT106</strain>
    </source>
</reference>
<dbReference type="GO" id="GO:0004783">
    <property type="term" value="F:sulfite reductase (NADPH) activity"/>
    <property type="evidence" value="ECO:0007669"/>
    <property type="project" value="UniProtKB-EC"/>
</dbReference>
<dbReference type="InterPro" id="IPR001709">
    <property type="entry name" value="Flavoprot_Pyr_Nucl_cyt_Rdtase"/>
</dbReference>
<dbReference type="Gene3D" id="3.40.50.920">
    <property type="match status" value="1"/>
</dbReference>
<dbReference type="GO" id="GO:0050660">
    <property type="term" value="F:flavin adenine dinucleotide binding"/>
    <property type="evidence" value="ECO:0007669"/>
    <property type="project" value="TreeGrafter"/>
</dbReference>
<dbReference type="Gene3D" id="1.20.990.10">
    <property type="entry name" value="NADPH-cytochrome p450 Reductase, Chain A, domain 3"/>
    <property type="match status" value="1"/>
</dbReference>
<dbReference type="PRINTS" id="PR00371">
    <property type="entry name" value="FPNCR"/>
</dbReference>
<comment type="caution">
    <text evidence="19">The sequence shown here is derived from an EMBL/GenBank/DDBJ whole genome shotgun (WGS) entry which is preliminary data.</text>
</comment>
<dbReference type="OrthoDB" id="1856718at2759"/>
<keyword evidence="9" id="KW-0479">Metal-binding</keyword>
<keyword evidence="11" id="KW-0521">NADP</keyword>
<dbReference type="Gene3D" id="2.40.30.10">
    <property type="entry name" value="Translation factors"/>
    <property type="match status" value="1"/>
</dbReference>
<evidence type="ECO:0000256" key="15">
    <source>
        <dbReference type="ARBA" id="ARBA00023014"/>
    </source>
</evidence>
<evidence type="ECO:0000256" key="3">
    <source>
        <dbReference type="ARBA" id="ARBA00004774"/>
    </source>
</evidence>
<dbReference type="GO" id="GO:0005829">
    <property type="term" value="C:cytosol"/>
    <property type="evidence" value="ECO:0007669"/>
    <property type="project" value="TreeGrafter"/>
</dbReference>
<dbReference type="Gene3D" id="3.40.50.80">
    <property type="entry name" value="Nucleotide-binding domain of ferredoxin-NADP reductase (FNR) module"/>
    <property type="match status" value="1"/>
</dbReference>
<keyword evidence="20" id="KW-1185">Reference proteome</keyword>
<evidence type="ECO:0000256" key="16">
    <source>
        <dbReference type="ARBA" id="ARBA00052219"/>
    </source>
</evidence>
<keyword evidence="6" id="KW-0004">4Fe-4S</keyword>
<dbReference type="SUPFAM" id="SSF51735">
    <property type="entry name" value="NAD(P)-binding Rossmann-fold domains"/>
    <property type="match status" value="1"/>
</dbReference>
<dbReference type="SUPFAM" id="SSF52922">
    <property type="entry name" value="TK C-terminal domain-like"/>
    <property type="match status" value="1"/>
</dbReference>
<evidence type="ECO:0000256" key="13">
    <source>
        <dbReference type="ARBA" id="ARBA00023002"/>
    </source>
</evidence>
<dbReference type="GO" id="GO:0046872">
    <property type="term" value="F:metal ion binding"/>
    <property type="evidence" value="ECO:0007669"/>
    <property type="project" value="UniProtKB-KW"/>
</dbReference>
<dbReference type="FunFam" id="3.40.50.920:FF:000007">
    <property type="entry name" value="Pyruvate:ferredoxin (Flavodoxin) oxidoreductase"/>
    <property type="match status" value="1"/>
</dbReference>
<evidence type="ECO:0000256" key="8">
    <source>
        <dbReference type="ARBA" id="ARBA00022643"/>
    </source>
</evidence>
<comment type="function">
    <text evidence="17">This enzyme catalyzes the 6-electron reduction of sulfite to sulfide. This is one of several activities required for the biosynthesis of L-cysteine from sulfate.</text>
</comment>
<organism evidence="19 20">
    <name type="scientific">Ambispora gerdemannii</name>
    <dbReference type="NCBI Taxonomy" id="144530"/>
    <lineage>
        <taxon>Eukaryota</taxon>
        <taxon>Fungi</taxon>
        <taxon>Fungi incertae sedis</taxon>
        <taxon>Mucoromycota</taxon>
        <taxon>Glomeromycotina</taxon>
        <taxon>Glomeromycetes</taxon>
        <taxon>Archaeosporales</taxon>
        <taxon>Ambisporaceae</taxon>
        <taxon>Ambispora</taxon>
    </lineage>
</organism>
<dbReference type="InterPro" id="IPR017938">
    <property type="entry name" value="Riboflavin_synthase-like_b-brl"/>
</dbReference>
<keyword evidence="15" id="KW-0411">Iron-sulfur</keyword>
<comment type="cofactor">
    <cofactor evidence="2">
        <name>FAD</name>
        <dbReference type="ChEBI" id="CHEBI:57692"/>
    </cofactor>
</comment>
<keyword evidence="13" id="KW-0560">Oxidoreductase</keyword>
<accession>A0A9N8V461</accession>
<dbReference type="SUPFAM" id="SSF52343">
    <property type="entry name" value="Ferredoxin reductase-like, C-terminal NADP-linked domain"/>
    <property type="match status" value="1"/>
</dbReference>
<protein>
    <recommendedName>
        <fullName evidence="4">assimilatory sulfite reductase (NADPH)</fullName>
        <ecNumber evidence="4">1.8.1.2</ecNumber>
    </recommendedName>
</protein>
<comment type="pathway">
    <text evidence="3">Sulfur metabolism; hydrogen sulfide biosynthesis; hydrogen sulfide from sulfite (NADPH route): step 1/1.</text>
</comment>
<evidence type="ECO:0000256" key="12">
    <source>
        <dbReference type="ARBA" id="ARBA00022982"/>
    </source>
</evidence>
<evidence type="ECO:0000256" key="2">
    <source>
        <dbReference type="ARBA" id="ARBA00001974"/>
    </source>
</evidence>
<evidence type="ECO:0000256" key="14">
    <source>
        <dbReference type="ARBA" id="ARBA00023004"/>
    </source>
</evidence>
<evidence type="ECO:0000256" key="7">
    <source>
        <dbReference type="ARBA" id="ARBA00022630"/>
    </source>
</evidence>
<dbReference type="SUPFAM" id="SSF53323">
    <property type="entry name" value="Pyruvate-ferredoxin oxidoreductase, PFOR, domain III"/>
    <property type="match status" value="1"/>
</dbReference>
<dbReference type="CDD" id="cd06207">
    <property type="entry name" value="CyPoR_like"/>
    <property type="match status" value="1"/>
</dbReference>
<dbReference type="InterPro" id="IPR017927">
    <property type="entry name" value="FAD-bd_FR_type"/>
</dbReference>
<feature type="domain" description="FAD-binding FR-type" evidence="18">
    <location>
        <begin position="1008"/>
        <end position="1237"/>
    </location>
</feature>
<dbReference type="InterPro" id="IPR029061">
    <property type="entry name" value="THDP-binding"/>
</dbReference>
<evidence type="ECO:0000313" key="20">
    <source>
        <dbReference type="Proteomes" id="UP000789831"/>
    </source>
</evidence>
<evidence type="ECO:0000256" key="5">
    <source>
        <dbReference type="ARBA" id="ARBA00022448"/>
    </source>
</evidence>
<keyword evidence="5" id="KW-0813">Transport</keyword>
<dbReference type="SUPFAM" id="SSF52518">
    <property type="entry name" value="Thiamin diphosphate-binding fold (THDP-binding)"/>
    <property type="match status" value="1"/>
</dbReference>
<comment type="catalytic activity">
    <reaction evidence="16">
        <text>hydrogen sulfide + 3 NADP(+) + 3 H2O = sulfite + 3 NADPH + 4 H(+)</text>
        <dbReference type="Rhea" id="RHEA:13801"/>
        <dbReference type="ChEBI" id="CHEBI:15377"/>
        <dbReference type="ChEBI" id="CHEBI:15378"/>
        <dbReference type="ChEBI" id="CHEBI:17359"/>
        <dbReference type="ChEBI" id="CHEBI:29919"/>
        <dbReference type="ChEBI" id="CHEBI:57783"/>
        <dbReference type="ChEBI" id="CHEBI:58349"/>
        <dbReference type="EC" id="1.8.1.2"/>
    </reaction>
</comment>
<name>A0A9N8V461_9GLOM</name>
<evidence type="ECO:0000313" key="19">
    <source>
        <dbReference type="EMBL" id="CAG8437289.1"/>
    </source>
</evidence>
<dbReference type="InterPro" id="IPR036291">
    <property type="entry name" value="NAD(P)-bd_dom_sf"/>
</dbReference>
<dbReference type="InterPro" id="IPR023173">
    <property type="entry name" value="NADPH_Cyt_P450_Rdtase_alpha"/>
</dbReference>
<dbReference type="InterPro" id="IPR009014">
    <property type="entry name" value="Transketo_C/PFOR_II"/>
</dbReference>
<dbReference type="InterPro" id="IPR002880">
    <property type="entry name" value="Pyrv_Fd/Flavodoxin_OxRdtase_N"/>
</dbReference>
<dbReference type="PANTHER" id="PTHR19384">
    <property type="entry name" value="NITRIC OXIDE SYNTHASE-RELATED"/>
    <property type="match status" value="1"/>
</dbReference>
<dbReference type="Gene3D" id="3.40.50.720">
    <property type="entry name" value="NAD(P)-binding Rossmann-like Domain"/>
    <property type="match status" value="1"/>
</dbReference>
<evidence type="ECO:0000256" key="11">
    <source>
        <dbReference type="ARBA" id="ARBA00022857"/>
    </source>
</evidence>
<dbReference type="FunFam" id="1.20.990.10:FF:000010">
    <property type="entry name" value="Sulfite reductase [NADPH] flavoprotein component"/>
    <property type="match status" value="1"/>
</dbReference>
<dbReference type="EC" id="1.8.1.2" evidence="4"/>
<dbReference type="GO" id="GO:0051539">
    <property type="term" value="F:4 iron, 4 sulfur cluster binding"/>
    <property type="evidence" value="ECO:0007669"/>
    <property type="project" value="UniProtKB-KW"/>
</dbReference>
<sequence length="1392" mass="157138">MTTPYSSLIIGWRLHGRHVLIVGGNQVAANRLDFALSANPAKITFVYPKQKITCPKLLEYIEKSGGGDILTFIDKEFDIKNLDSDPVVDLVLTATNNAQLSQKIVAAARERRIPVNVAEIPQLCDFLFMPTYRDNYLQVAISTNNKFVAKNIDKKKIELALMTRKIREHILEHIPQHKDIIAASDNLALLRKNLDENGCNLSLLSKIIDTLPLGQLAQLSAEDIAALANENLNSLLNEGNFMDIDESSSTSSNDEKKSDVTFVEQANDSQTNLNNNGDDTEEYKSLIKSNDNERLSEDQLVDGKNISVDVETQSWIKSKINDKFLIGRLGGDQLVDGKTALAYVAYALSTNTFIYPTTRSAYIGKVTEHWSANNVRNAFGKVGQVEKMDTRIGAATTIIGAAIMMAASSSSLSKKKDFNLSSYWHFSAFATSQTIVNMIPNLYIIAVQHIPLVIHVAAQGQDHEMNNIVNYHDALQARDTGVAIINSFSVQEAHDVALLAHLSSALTESPFLHIFDGIKTTHELTKADLLSYDDIAKLWIEIKTEINTRKNHSCNSHYSIIDGIETVAIKVGRKLGRHYRLFEYIGAHDAESVLVVLGDEVVSVQETINRLSQYGGKVGAIVVRVYRPWSVRHFINTLPKTTKRIAVFEQVVNTKKGSVRNNSTLFADISASFQSEIWAIKKTPIPTIVDVKYPITQTLNARKIKLALHQLVSGMNINLNADLLSAIDIPPPSHNLKQCIFWDSESLGTVHTTAHIANIFTNMPQLNFSSLSTYDVCNNGGVVATRLRFGPDRICGVYDGECGADYIGIHDANLISKYDILLAAKERTVVLLNTEWDIDELIMKLSNDFKYEAAKRNIQLFTIDAQKIVRDTRLSTSSSTEAISIVLQAAFLRLYNHAHLDESFQEVVADYYEGVSEKEVTRIVHDIVEKTENGLVRIDIPSLSMIWSQLEKSNQNMPCSVNNNSFSPNLDKLSIQRTKLDNWRRIALNLLFKEAYGRKQKTRPDLSEKTFIVNVSENRRLTPLTYDRNLFHIEFDINENDKFTYNIGEALGVYGHNDPDEVNQFLQYYGLEPNDVILVPNKEGNQYEARTILQLFTQVLDIFGRPPKRFYESLAKYAKNETEKNKLLWIASQDGLEEFKRRVNDTITFADIFYEFQSVRPSAEDLVNLITPIKPRHYSIASSNNVHPNQVHLLIVTAEWINSTGKKRYGQCTRYLSKLKVGEKVTVSIKSSVMKLPPIDSQPIILAGLGTGMAPFRAFIEERAYQKSKGIKVGPIILYFGSRNRAMEYLYGEELEAYHAEGVLTRLRLAFSRDQPKKVYIQHKMQEDSQLLYEYLLKQKGWFYLCGPTWPVPDVRDAITNSFVKAGRLSKREANDWVNRLKDLERYILEVY</sequence>
<comment type="cofactor">
    <cofactor evidence="1">
        <name>FMN</name>
        <dbReference type="ChEBI" id="CHEBI:58210"/>
    </cofactor>
</comment>
<keyword evidence="14" id="KW-0408">Iron</keyword>
<evidence type="ECO:0000256" key="17">
    <source>
        <dbReference type="ARBA" id="ARBA00059320"/>
    </source>
</evidence>
<evidence type="ECO:0000256" key="9">
    <source>
        <dbReference type="ARBA" id="ARBA00022723"/>
    </source>
</evidence>
<keyword evidence="10" id="KW-0274">FAD</keyword>
<dbReference type="Pfam" id="PF13241">
    <property type="entry name" value="NAD_binding_7"/>
    <property type="match status" value="1"/>
</dbReference>
<evidence type="ECO:0000259" key="18">
    <source>
        <dbReference type="PROSITE" id="PS51384"/>
    </source>
</evidence>
<dbReference type="PROSITE" id="PS51384">
    <property type="entry name" value="FAD_FR"/>
    <property type="match status" value="1"/>
</dbReference>
<dbReference type="PANTHER" id="PTHR19384:SF109">
    <property type="entry name" value="SULFITE REDUCTASE [NADPH] FLAVOPROTEIN COMPONENT"/>
    <property type="match status" value="1"/>
</dbReference>
<dbReference type="InterPro" id="IPR002869">
    <property type="entry name" value="Pyrv_flavodox_OxRed_cen"/>
</dbReference>
<evidence type="ECO:0000256" key="6">
    <source>
        <dbReference type="ARBA" id="ARBA00022485"/>
    </source>
</evidence>
<dbReference type="Pfam" id="PF00175">
    <property type="entry name" value="NAD_binding_1"/>
    <property type="match status" value="1"/>
</dbReference>
<dbReference type="EMBL" id="CAJVPL010000040">
    <property type="protein sequence ID" value="CAG8437289.1"/>
    <property type="molecule type" value="Genomic_DNA"/>
</dbReference>
<dbReference type="GO" id="GO:0016903">
    <property type="term" value="F:oxidoreductase activity, acting on the aldehyde or oxo group of donors"/>
    <property type="evidence" value="ECO:0007669"/>
    <property type="project" value="InterPro"/>
</dbReference>